<accession>A0A811V737</accession>
<evidence type="ECO:0000256" key="2">
    <source>
        <dbReference type="ARBA" id="ARBA00022475"/>
    </source>
</evidence>
<feature type="compositionally biased region" description="Polar residues" evidence="8">
    <location>
        <begin position="264"/>
        <end position="276"/>
    </location>
</feature>
<dbReference type="GO" id="GO:0046872">
    <property type="term" value="F:metal ion binding"/>
    <property type="evidence" value="ECO:0007669"/>
    <property type="project" value="UniProtKB-KW"/>
</dbReference>
<dbReference type="PANTHER" id="PTHR22611">
    <property type="entry name" value="PROTEIN NAKED CUTICLE"/>
    <property type="match status" value="1"/>
</dbReference>
<keyword evidence="5" id="KW-0479">Metal-binding</keyword>
<keyword evidence="10" id="KW-1185">Reference proteome</keyword>
<name>A0A811V737_CERCA</name>
<feature type="compositionally biased region" description="Low complexity" evidence="8">
    <location>
        <begin position="230"/>
        <end position="241"/>
    </location>
</feature>
<comment type="similarity">
    <text evidence="1 7">Belongs to the NKD family.</text>
</comment>
<feature type="region of interest" description="Disordered" evidence="8">
    <location>
        <begin position="230"/>
        <end position="276"/>
    </location>
</feature>
<dbReference type="EMBL" id="CAJHJT010000034">
    <property type="protein sequence ID" value="CAD7006255.1"/>
    <property type="molecule type" value="Genomic_DNA"/>
</dbReference>
<protein>
    <recommendedName>
        <fullName evidence="7">Protein naked cuticle homolog</fullName>
    </recommendedName>
</protein>
<dbReference type="PANTHER" id="PTHR22611:SF9">
    <property type="entry name" value="PROTEIN NAKED CUTICLE"/>
    <property type="match status" value="1"/>
</dbReference>
<keyword evidence="3" id="KW-0963">Cytoplasm</keyword>
<dbReference type="InterPro" id="IPR040140">
    <property type="entry name" value="Nkd-like"/>
</dbReference>
<sequence length="395" mass="42344">MSAKFNIIFTLSNHSSFPLLTFLHVTSQTKTKTVFFLFLFSPFFSIYAQEFTCDVSVEGGKSTQPLQFSFTFYDLDGHHGKITKDDIVGIVYTIYESIGKSVVVPHCGSKTINVRLTVSPEGKSKSAAAAAAATAATGAGGGKLKKMSAQGAGGILEATTTKSNAVHGHGHTRRQHRYRPRKLIKSDDEDDDSNSDKEKEAKSAAAAVAVAASSGSAVNSASAAAAVAVGGKSKSHSSGGKYNKMKASAAGEQQQMWYQQQQQETGNAPEQQTPSTHIDASAVSYPHENLYENMSATQLKCCTKDTLLKIEDCRGCETAVVSSTPITAAAAGYGRAPTDVYMRQASTRVKMLRKARKQKVIKDMHVNELSALGCAWKCCNKCANKRNMEALTLNN</sequence>
<keyword evidence="2 7" id="KW-1003">Cell membrane</keyword>
<evidence type="ECO:0000256" key="7">
    <source>
        <dbReference type="RuleBase" id="RU367060"/>
    </source>
</evidence>
<organism evidence="9 10">
    <name type="scientific">Ceratitis capitata</name>
    <name type="common">Mediterranean fruit fly</name>
    <name type="synonym">Tephritis capitata</name>
    <dbReference type="NCBI Taxonomy" id="7213"/>
    <lineage>
        <taxon>Eukaryota</taxon>
        <taxon>Metazoa</taxon>
        <taxon>Ecdysozoa</taxon>
        <taxon>Arthropoda</taxon>
        <taxon>Hexapoda</taxon>
        <taxon>Insecta</taxon>
        <taxon>Pterygota</taxon>
        <taxon>Neoptera</taxon>
        <taxon>Endopterygota</taxon>
        <taxon>Diptera</taxon>
        <taxon>Brachycera</taxon>
        <taxon>Muscomorpha</taxon>
        <taxon>Tephritoidea</taxon>
        <taxon>Tephritidae</taxon>
        <taxon>Ceratitis</taxon>
        <taxon>Ceratitis</taxon>
    </lineage>
</organism>
<comment type="caution">
    <text evidence="9">The sequence shown here is derived from an EMBL/GenBank/DDBJ whole genome shotgun (WGS) entry which is preliminary data.</text>
</comment>
<dbReference type="GO" id="GO:0005737">
    <property type="term" value="C:cytoplasm"/>
    <property type="evidence" value="ECO:0007669"/>
    <property type="project" value="UniProtKB-SubCell"/>
</dbReference>
<feature type="compositionally biased region" description="Low complexity" evidence="8">
    <location>
        <begin position="253"/>
        <end position="263"/>
    </location>
</feature>
<gene>
    <name evidence="9" type="ORF">CCAP1982_LOCUS14580</name>
</gene>
<evidence type="ECO:0000256" key="1">
    <source>
        <dbReference type="ARBA" id="ARBA00007081"/>
    </source>
</evidence>
<keyword evidence="4 7" id="KW-0879">Wnt signaling pathway</keyword>
<evidence type="ECO:0000313" key="10">
    <source>
        <dbReference type="Proteomes" id="UP000606786"/>
    </source>
</evidence>
<dbReference type="GO" id="GO:0090090">
    <property type="term" value="P:negative regulation of canonical Wnt signaling pathway"/>
    <property type="evidence" value="ECO:0007669"/>
    <property type="project" value="UniProtKB-ARBA"/>
</dbReference>
<dbReference type="Proteomes" id="UP000606786">
    <property type="component" value="Unassembled WGS sequence"/>
</dbReference>
<keyword evidence="6" id="KW-0472">Membrane</keyword>
<evidence type="ECO:0000256" key="3">
    <source>
        <dbReference type="ARBA" id="ARBA00022490"/>
    </source>
</evidence>
<dbReference type="GO" id="GO:0016055">
    <property type="term" value="P:Wnt signaling pathway"/>
    <property type="evidence" value="ECO:0007669"/>
    <property type="project" value="UniProtKB-UniRule"/>
</dbReference>
<comment type="function">
    <text evidence="7">Cell autonomous antagonist of the canonical Wnt signaling pathway.</text>
</comment>
<evidence type="ECO:0000256" key="5">
    <source>
        <dbReference type="ARBA" id="ARBA00022723"/>
    </source>
</evidence>
<feature type="compositionally biased region" description="Basic residues" evidence="8">
    <location>
        <begin position="168"/>
        <end position="183"/>
    </location>
</feature>
<proteinExistence type="inferred from homology"/>
<dbReference type="AlphaFoldDB" id="A0A811V737"/>
<reference evidence="9" key="1">
    <citation type="submission" date="2020-11" db="EMBL/GenBank/DDBJ databases">
        <authorList>
            <person name="Whitehead M."/>
        </authorList>
    </citation>
    <scope>NUCLEOTIDE SEQUENCE</scope>
    <source>
        <strain evidence="9">EGII</strain>
    </source>
</reference>
<dbReference type="OrthoDB" id="5953812at2759"/>
<evidence type="ECO:0000313" key="9">
    <source>
        <dbReference type="EMBL" id="CAD7006255.1"/>
    </source>
</evidence>
<feature type="region of interest" description="Disordered" evidence="8">
    <location>
        <begin position="158"/>
        <end position="200"/>
    </location>
</feature>
<dbReference type="GO" id="GO:0005886">
    <property type="term" value="C:plasma membrane"/>
    <property type="evidence" value="ECO:0007669"/>
    <property type="project" value="UniProtKB-SubCell"/>
</dbReference>
<evidence type="ECO:0000256" key="4">
    <source>
        <dbReference type="ARBA" id="ARBA00022687"/>
    </source>
</evidence>
<comment type="subcellular location">
    <subcellularLocation>
        <location evidence="7">Cell membrane</location>
    </subcellularLocation>
    <subcellularLocation>
        <location evidence="7">Cytoplasm</location>
    </subcellularLocation>
</comment>
<evidence type="ECO:0000256" key="8">
    <source>
        <dbReference type="SAM" id="MobiDB-lite"/>
    </source>
</evidence>
<evidence type="ECO:0000256" key="6">
    <source>
        <dbReference type="ARBA" id="ARBA00023136"/>
    </source>
</evidence>